<sequence length="731" mass="76953">MYLIAGRRQRTGSDARDDRSPAASREPAEPAAEDWTPDGDNEPAANSELEDGGLDDPDLLGELEALRREMGLAPPGDEPASTARTSAAPGIWTADGDIAGEGSDDDEPVSVTEEDLNDPTLLAALASVAGEQGASETAVAADRPPPGPQPERTPAQGPAAVDSELLQTLLERQDDFKQAALSAKRQGDIAGAREMLVRMKQLQAAADAVRSGQALPRGFEVPARPVYRPPPPEIAAPRATPPARSAPAPAATPKRAPAAVQHAAAADNGDWGFDELATSIDAVKERLSHQLGVATRLAEQFLKGGDKQKALEFHRLKKQAAADLATLGSYAANGRQQPPPFLHRTVQWAMAAEQRRDIGAGQLQVAIGRVSSDGDLAATLGGESDFYVQWELGWPRDRGTRGYTRTIRFKEFDGGGGSADARYTHAVDMVDRQNTRPLQRWADRARLTVELYKYMGLLWGSQLIGRAALPLAALRAQSEAAATVEVKAVADSLTRAGRPLPGGPVFVDVAARLRLPLSNAPETTSHSEHWIYIDAAAPASEPAAKEQPPHSTGREEPAAPVTAERAAAEEPAAPATAEPAVEEVEPAVPAQPAPAASADKSADAETVDDIATKLDLVDGLVSNAALELELELLPARIRAAGDSDAVHELQSLEAAVKVRMGVVAAQVEAGALTIQAYMAAVAAEAAEAKRWALAAKRGGRRDLAVRALQRAKAMQAELDEMAAAMDGAGDE</sequence>
<organism evidence="1 2">
    <name type="scientific">Coemansia nantahalensis</name>
    <dbReference type="NCBI Taxonomy" id="2789366"/>
    <lineage>
        <taxon>Eukaryota</taxon>
        <taxon>Fungi</taxon>
        <taxon>Fungi incertae sedis</taxon>
        <taxon>Zoopagomycota</taxon>
        <taxon>Kickxellomycotina</taxon>
        <taxon>Kickxellomycetes</taxon>
        <taxon>Kickxellales</taxon>
        <taxon>Kickxellaceae</taxon>
        <taxon>Coemansia</taxon>
    </lineage>
</organism>
<dbReference type="Proteomes" id="UP001140234">
    <property type="component" value="Unassembled WGS sequence"/>
</dbReference>
<name>A0ACC1K2X3_9FUNG</name>
<evidence type="ECO:0000313" key="2">
    <source>
        <dbReference type="Proteomes" id="UP001140234"/>
    </source>
</evidence>
<accession>A0ACC1K2X3</accession>
<reference evidence="1" key="1">
    <citation type="submission" date="2022-07" db="EMBL/GenBank/DDBJ databases">
        <title>Phylogenomic reconstructions and comparative analyses of Kickxellomycotina fungi.</title>
        <authorList>
            <person name="Reynolds N.K."/>
            <person name="Stajich J.E."/>
            <person name="Barry K."/>
            <person name="Grigoriev I.V."/>
            <person name="Crous P."/>
            <person name="Smith M.E."/>
        </authorList>
    </citation>
    <scope>NUCLEOTIDE SEQUENCE</scope>
    <source>
        <strain evidence="1">CBS 109366</strain>
    </source>
</reference>
<comment type="caution">
    <text evidence="1">The sequence shown here is derived from an EMBL/GenBank/DDBJ whole genome shotgun (WGS) entry which is preliminary data.</text>
</comment>
<gene>
    <name evidence="1" type="ORF">IWQ57_001873</name>
</gene>
<protein>
    <submittedName>
        <fullName evidence="1">Uncharacterized protein</fullName>
    </submittedName>
</protein>
<keyword evidence="2" id="KW-1185">Reference proteome</keyword>
<evidence type="ECO:0000313" key="1">
    <source>
        <dbReference type="EMBL" id="KAJ2772186.1"/>
    </source>
</evidence>
<proteinExistence type="predicted"/>
<dbReference type="EMBL" id="JANBUJ010000411">
    <property type="protein sequence ID" value="KAJ2772186.1"/>
    <property type="molecule type" value="Genomic_DNA"/>
</dbReference>